<organism evidence="9 10">
    <name type="scientific">Candidatus Komeilibacteria bacterium RIFCSPLOWO2_01_FULL_53_11</name>
    <dbReference type="NCBI Taxonomy" id="1798552"/>
    <lineage>
        <taxon>Bacteria</taxon>
        <taxon>Candidatus Komeiliibacteriota</taxon>
    </lineage>
</organism>
<evidence type="ECO:0000313" key="10">
    <source>
        <dbReference type="Proteomes" id="UP000177349"/>
    </source>
</evidence>
<evidence type="ECO:0000256" key="8">
    <source>
        <dbReference type="ARBA" id="ARBA00023316"/>
    </source>
</evidence>
<evidence type="ECO:0000256" key="1">
    <source>
        <dbReference type="ARBA" id="ARBA00001362"/>
    </source>
</evidence>
<dbReference type="PANTHER" id="PTHR43126">
    <property type="entry name" value="D-ALANYL-D-ALANINE DIPEPTIDASE"/>
    <property type="match status" value="1"/>
</dbReference>
<keyword evidence="3" id="KW-0479">Metal-binding</keyword>
<sequence length="206" mass="24287">MKRSLTACRPSKRDPSEKMNYIDLAQHNLVIEPRYYCYGWSRSKKIVARPSLARALMRAKKFLPAGYTFKIWDCRRPRSVQLLMLASFRRRLKIMHPGLSSAELAKIVRRFGARPLKRVTRPDTHRNGGAVDLTIIDRSGRELYMGTDHDDLTDRAATDYFESKKKLSTLGREARKNRRLLKRVLTRAGLKNYAAEWWHWYYPHHR</sequence>
<dbReference type="InterPro" id="IPR009045">
    <property type="entry name" value="Zn_M74/Hedgehog-like"/>
</dbReference>
<keyword evidence="8" id="KW-0961">Cell wall biogenesis/degradation</keyword>
<evidence type="ECO:0000313" key="9">
    <source>
        <dbReference type="EMBL" id="OGY92816.1"/>
    </source>
</evidence>
<comment type="caution">
    <text evidence="9">The sequence shown here is derived from an EMBL/GenBank/DDBJ whole genome shotgun (WGS) entry which is preliminary data.</text>
</comment>
<keyword evidence="5" id="KW-0862">Zinc</keyword>
<dbReference type="GO" id="GO:0008237">
    <property type="term" value="F:metallopeptidase activity"/>
    <property type="evidence" value="ECO:0007669"/>
    <property type="project" value="UniProtKB-KW"/>
</dbReference>
<keyword evidence="6" id="KW-0224">Dipeptidase</keyword>
<dbReference type="Gene3D" id="3.30.1380.10">
    <property type="match status" value="1"/>
</dbReference>
<dbReference type="Proteomes" id="UP000177349">
    <property type="component" value="Unassembled WGS sequence"/>
</dbReference>
<evidence type="ECO:0000256" key="7">
    <source>
        <dbReference type="ARBA" id="ARBA00023049"/>
    </source>
</evidence>
<evidence type="ECO:0000256" key="5">
    <source>
        <dbReference type="ARBA" id="ARBA00022833"/>
    </source>
</evidence>
<protein>
    <recommendedName>
        <fullName evidence="11">D-Ala-D-Ala dipeptidase</fullName>
    </recommendedName>
</protein>
<dbReference type="EMBL" id="MHKN01000009">
    <property type="protein sequence ID" value="OGY92816.1"/>
    <property type="molecule type" value="Genomic_DNA"/>
</dbReference>
<comment type="catalytic activity">
    <reaction evidence="1">
        <text>D-alanyl-D-alanine + H2O = 2 D-alanine</text>
        <dbReference type="Rhea" id="RHEA:20661"/>
        <dbReference type="ChEBI" id="CHEBI:15377"/>
        <dbReference type="ChEBI" id="CHEBI:57416"/>
        <dbReference type="ChEBI" id="CHEBI:57822"/>
        <dbReference type="EC" id="3.4.13.22"/>
    </reaction>
</comment>
<dbReference type="Pfam" id="PF01427">
    <property type="entry name" value="Peptidase_M15"/>
    <property type="match status" value="1"/>
</dbReference>
<evidence type="ECO:0000256" key="4">
    <source>
        <dbReference type="ARBA" id="ARBA00022801"/>
    </source>
</evidence>
<keyword evidence="4" id="KW-0378">Hydrolase</keyword>
<dbReference type="InterPro" id="IPR000755">
    <property type="entry name" value="A_A_dipeptidase"/>
</dbReference>
<keyword evidence="7" id="KW-0482">Metalloprotease</keyword>
<dbReference type="GO" id="GO:0160237">
    <property type="term" value="F:D-Ala-D-Ala dipeptidase activity"/>
    <property type="evidence" value="ECO:0007669"/>
    <property type="project" value="UniProtKB-EC"/>
</dbReference>
<gene>
    <name evidence="9" type="ORF">A3B31_02930</name>
</gene>
<dbReference type="GO" id="GO:0071555">
    <property type="term" value="P:cell wall organization"/>
    <property type="evidence" value="ECO:0007669"/>
    <property type="project" value="UniProtKB-KW"/>
</dbReference>
<name>A0A1G2BV49_9BACT</name>
<proteinExistence type="predicted"/>
<accession>A0A1G2BV49</accession>
<dbReference type="AlphaFoldDB" id="A0A1G2BV49"/>
<evidence type="ECO:0000256" key="3">
    <source>
        <dbReference type="ARBA" id="ARBA00022723"/>
    </source>
</evidence>
<dbReference type="GO" id="GO:0006508">
    <property type="term" value="P:proteolysis"/>
    <property type="evidence" value="ECO:0007669"/>
    <property type="project" value="UniProtKB-KW"/>
</dbReference>
<keyword evidence="2" id="KW-0645">Protease</keyword>
<reference evidence="9 10" key="1">
    <citation type="journal article" date="2016" name="Nat. Commun.">
        <title>Thousands of microbial genomes shed light on interconnected biogeochemical processes in an aquifer system.</title>
        <authorList>
            <person name="Anantharaman K."/>
            <person name="Brown C.T."/>
            <person name="Hug L.A."/>
            <person name="Sharon I."/>
            <person name="Castelle C.J."/>
            <person name="Probst A.J."/>
            <person name="Thomas B.C."/>
            <person name="Singh A."/>
            <person name="Wilkins M.J."/>
            <person name="Karaoz U."/>
            <person name="Brodie E.L."/>
            <person name="Williams K.H."/>
            <person name="Hubbard S.S."/>
            <person name="Banfield J.F."/>
        </authorList>
    </citation>
    <scope>NUCLEOTIDE SEQUENCE [LARGE SCALE GENOMIC DNA]</scope>
</reference>
<evidence type="ECO:0008006" key="11">
    <source>
        <dbReference type="Google" id="ProtNLM"/>
    </source>
</evidence>
<dbReference type="SUPFAM" id="SSF55166">
    <property type="entry name" value="Hedgehog/DD-peptidase"/>
    <property type="match status" value="1"/>
</dbReference>
<evidence type="ECO:0000256" key="2">
    <source>
        <dbReference type="ARBA" id="ARBA00022670"/>
    </source>
</evidence>
<dbReference type="GO" id="GO:0046872">
    <property type="term" value="F:metal ion binding"/>
    <property type="evidence" value="ECO:0007669"/>
    <property type="project" value="UniProtKB-KW"/>
</dbReference>
<evidence type="ECO:0000256" key="6">
    <source>
        <dbReference type="ARBA" id="ARBA00022997"/>
    </source>
</evidence>